<feature type="transmembrane region" description="Helical" evidence="1">
    <location>
        <begin position="18"/>
        <end position="39"/>
    </location>
</feature>
<dbReference type="InterPro" id="IPR043128">
    <property type="entry name" value="Rev_trsase/Diguanyl_cyclase"/>
</dbReference>
<gene>
    <name evidence="4" type="ORF">A9B99_02435</name>
</gene>
<dbReference type="PANTHER" id="PTHR33121">
    <property type="entry name" value="CYCLIC DI-GMP PHOSPHODIESTERASE PDEF"/>
    <property type="match status" value="1"/>
</dbReference>
<evidence type="ECO:0000313" key="5">
    <source>
        <dbReference type="Proteomes" id="UP000078225"/>
    </source>
</evidence>
<dbReference type="Gene3D" id="3.30.70.270">
    <property type="match status" value="1"/>
</dbReference>
<dbReference type="InterPro" id="IPR029787">
    <property type="entry name" value="Nucleotide_cyclase"/>
</dbReference>
<keyword evidence="5" id="KW-1185">Reference proteome</keyword>
<evidence type="ECO:0000256" key="1">
    <source>
        <dbReference type="SAM" id="Phobius"/>
    </source>
</evidence>
<keyword evidence="1" id="KW-1133">Transmembrane helix</keyword>
<dbReference type="SUPFAM" id="SSF55073">
    <property type="entry name" value="Nucleotide cyclase"/>
    <property type="match status" value="1"/>
</dbReference>
<dbReference type="InterPro" id="IPR000160">
    <property type="entry name" value="GGDEF_dom"/>
</dbReference>
<organism evidence="4 5">
    <name type="scientific">Mangrovibacter phragmitis</name>
    <dbReference type="NCBI Taxonomy" id="1691903"/>
    <lineage>
        <taxon>Bacteria</taxon>
        <taxon>Pseudomonadati</taxon>
        <taxon>Pseudomonadota</taxon>
        <taxon>Gammaproteobacteria</taxon>
        <taxon>Enterobacterales</taxon>
        <taxon>Enterobacteriaceae</taxon>
        <taxon>Mangrovibacter</taxon>
    </lineage>
</organism>
<dbReference type="SMART" id="SM00052">
    <property type="entry name" value="EAL"/>
    <property type="match status" value="1"/>
</dbReference>
<dbReference type="CDD" id="cd01949">
    <property type="entry name" value="GGDEF"/>
    <property type="match status" value="1"/>
</dbReference>
<dbReference type="RefSeq" id="WP_064595470.1">
    <property type="nucleotide sequence ID" value="NZ_LYRP01000001.1"/>
</dbReference>
<dbReference type="AlphaFoldDB" id="A0A1B7LA58"/>
<dbReference type="Pfam" id="PF00990">
    <property type="entry name" value="GGDEF"/>
    <property type="match status" value="1"/>
</dbReference>
<protein>
    <recommendedName>
        <fullName evidence="6">Diguanylate cyclase</fullName>
    </recommendedName>
</protein>
<feature type="domain" description="EAL" evidence="2">
    <location>
        <begin position="392"/>
        <end position="640"/>
    </location>
</feature>
<dbReference type="PANTHER" id="PTHR33121:SF70">
    <property type="entry name" value="SIGNALING PROTEIN YKOW"/>
    <property type="match status" value="1"/>
</dbReference>
<evidence type="ECO:0000313" key="4">
    <source>
        <dbReference type="EMBL" id="OAT79216.1"/>
    </source>
</evidence>
<dbReference type="InterPro" id="IPR050706">
    <property type="entry name" value="Cyclic-di-GMP_PDE-like"/>
</dbReference>
<dbReference type="InterPro" id="IPR001633">
    <property type="entry name" value="EAL_dom"/>
</dbReference>
<dbReference type="PROSITE" id="PS50883">
    <property type="entry name" value="EAL"/>
    <property type="match status" value="1"/>
</dbReference>
<dbReference type="PROSITE" id="PS50887">
    <property type="entry name" value="GGDEF"/>
    <property type="match status" value="1"/>
</dbReference>
<feature type="transmembrane region" description="Helical" evidence="1">
    <location>
        <begin position="140"/>
        <end position="159"/>
    </location>
</feature>
<keyword evidence="1" id="KW-0472">Membrane</keyword>
<feature type="domain" description="GGDEF" evidence="3">
    <location>
        <begin position="251"/>
        <end position="383"/>
    </location>
</feature>
<dbReference type="NCBIfam" id="TIGR00254">
    <property type="entry name" value="GGDEF"/>
    <property type="match status" value="1"/>
</dbReference>
<feature type="transmembrane region" description="Helical" evidence="1">
    <location>
        <begin position="90"/>
        <end position="109"/>
    </location>
</feature>
<name>A0A1B7LA58_9ENTR</name>
<dbReference type="CDD" id="cd01948">
    <property type="entry name" value="EAL"/>
    <property type="match status" value="1"/>
</dbReference>
<dbReference type="SUPFAM" id="SSF141868">
    <property type="entry name" value="EAL domain-like"/>
    <property type="match status" value="1"/>
</dbReference>
<dbReference type="GO" id="GO:0071111">
    <property type="term" value="F:cyclic-guanylate-specific phosphodiesterase activity"/>
    <property type="evidence" value="ECO:0007669"/>
    <property type="project" value="InterPro"/>
</dbReference>
<dbReference type="Pfam" id="PF00563">
    <property type="entry name" value="EAL"/>
    <property type="match status" value="1"/>
</dbReference>
<sequence length="644" mass="72771">MNEDNERQKFYLLERNKLLYGNAFNGLAISGLAALTLTLSFLTPENRAGKITWLTVMLVILGLRCIGIFIWRHLPADQQGERRYHRRFSIGALITATVWSAYSLCFYQSFSSEEFTCLVIILSAMAAGATCILSGHPLLAILYSCIMLLPCSLILLMFSDSYKTHLGFLGIFFTLAMVFSALTVSRYIRNAIFLKYKNQTMLEHMEDLVRQRTQDLYKLSRMDPLTGLYNRSTFLEQANQLTALFHQQRIDGYSVFFIELDSFKQINDTLGHTYGDALLRKFSDRLREFSDDNTWFCRWGGNEFIFATALTDPGELYWIADAMLVRFSMPYRVNEQQITPRSTIGIAVCPEHGDNINKLIQLADIAMYAQQDHVHERIAFYNKSLEHNLLRRTALLEALRSALAVGSLSLALQPIVSADSQRIAGFEVLLRWKHNGENISPAEFIPLAEQSGLIVPVGYWVLEQACQILTVIPHATASLSVNVSVIQIQDPHFVTNVEQLLNKHNIAPWRLHLEVTETFFHQAQHGVKETISRLHLLGVKISIDDFGTGYSSLSVIQNLNIDYVKIDRAFVANIFEKGQSIVAAVMTIAHGLNFQVVAEGVETPEQAAQLAKLGVHFMQGYYFSKPVPVKQALALLPQQRQDSA</sequence>
<evidence type="ECO:0000259" key="3">
    <source>
        <dbReference type="PROSITE" id="PS50887"/>
    </source>
</evidence>
<dbReference type="InterPro" id="IPR035919">
    <property type="entry name" value="EAL_sf"/>
</dbReference>
<evidence type="ECO:0008006" key="6">
    <source>
        <dbReference type="Google" id="ProtNLM"/>
    </source>
</evidence>
<proteinExistence type="predicted"/>
<feature type="transmembrane region" description="Helical" evidence="1">
    <location>
        <begin position="165"/>
        <end position="188"/>
    </location>
</feature>
<dbReference type="STRING" id="1691903.A9B99_02435"/>
<dbReference type="Proteomes" id="UP000078225">
    <property type="component" value="Unassembled WGS sequence"/>
</dbReference>
<dbReference type="EMBL" id="LYRP01000001">
    <property type="protein sequence ID" value="OAT79216.1"/>
    <property type="molecule type" value="Genomic_DNA"/>
</dbReference>
<reference evidence="5" key="1">
    <citation type="submission" date="2016-05" db="EMBL/GenBank/DDBJ databases">
        <authorList>
            <person name="Behera P."/>
            <person name="Vaishampayan P."/>
            <person name="Singh N."/>
            <person name="Raina V."/>
            <person name="Suar M."/>
            <person name="Pattnaik A."/>
            <person name="Rastogi G."/>
        </authorList>
    </citation>
    <scope>NUCLEOTIDE SEQUENCE [LARGE SCALE GENOMIC DNA]</scope>
    <source>
        <strain evidence="5">MP23</strain>
    </source>
</reference>
<evidence type="ECO:0000259" key="2">
    <source>
        <dbReference type="PROSITE" id="PS50883"/>
    </source>
</evidence>
<keyword evidence="1" id="KW-0812">Transmembrane</keyword>
<dbReference type="SMART" id="SM00267">
    <property type="entry name" value="GGDEF"/>
    <property type="match status" value="1"/>
</dbReference>
<comment type="caution">
    <text evidence="4">The sequence shown here is derived from an EMBL/GenBank/DDBJ whole genome shotgun (WGS) entry which is preliminary data.</text>
</comment>
<feature type="transmembrane region" description="Helical" evidence="1">
    <location>
        <begin position="51"/>
        <end position="70"/>
    </location>
</feature>
<dbReference type="Gene3D" id="3.20.20.450">
    <property type="entry name" value="EAL domain"/>
    <property type="match status" value="1"/>
</dbReference>
<accession>A0A1B7LA58</accession>